<evidence type="ECO:0000313" key="7">
    <source>
        <dbReference type="Proteomes" id="UP000692954"/>
    </source>
</evidence>
<proteinExistence type="inferred from homology"/>
<name>A0A8S1RCQ5_9CILI</name>
<evidence type="ECO:0000256" key="3">
    <source>
        <dbReference type="ARBA" id="ARBA00022741"/>
    </source>
</evidence>
<reference evidence="6" key="1">
    <citation type="submission" date="2021-01" db="EMBL/GenBank/DDBJ databases">
        <authorList>
            <consortium name="Genoscope - CEA"/>
            <person name="William W."/>
        </authorList>
    </citation>
    <scope>NUCLEOTIDE SEQUENCE</scope>
</reference>
<dbReference type="GO" id="GO:0007017">
    <property type="term" value="P:microtubule-based process"/>
    <property type="evidence" value="ECO:0007669"/>
    <property type="project" value="InterPro"/>
</dbReference>
<keyword evidence="7" id="KW-1185">Reference proteome</keyword>
<dbReference type="InterPro" id="IPR003008">
    <property type="entry name" value="Tubulin_FtsZ_GTPase"/>
</dbReference>
<organism evidence="6 7">
    <name type="scientific">Paramecium sonneborni</name>
    <dbReference type="NCBI Taxonomy" id="65129"/>
    <lineage>
        <taxon>Eukaryota</taxon>
        <taxon>Sar</taxon>
        <taxon>Alveolata</taxon>
        <taxon>Ciliophora</taxon>
        <taxon>Intramacronucleata</taxon>
        <taxon>Oligohymenophorea</taxon>
        <taxon>Peniculida</taxon>
        <taxon>Parameciidae</taxon>
        <taxon>Paramecium</taxon>
    </lineage>
</organism>
<dbReference type="GO" id="GO:0005525">
    <property type="term" value="F:GTP binding"/>
    <property type="evidence" value="ECO:0007669"/>
    <property type="project" value="UniProtKB-KW"/>
</dbReference>
<accession>A0A8S1RCQ5</accession>
<keyword evidence="3" id="KW-0547">Nucleotide-binding</keyword>
<dbReference type="Pfam" id="PF00091">
    <property type="entry name" value="Tubulin"/>
    <property type="match status" value="1"/>
</dbReference>
<dbReference type="PANTHER" id="PTHR11588">
    <property type="entry name" value="TUBULIN"/>
    <property type="match status" value="1"/>
</dbReference>
<dbReference type="GO" id="GO:0005874">
    <property type="term" value="C:microtubule"/>
    <property type="evidence" value="ECO:0007669"/>
    <property type="project" value="UniProtKB-KW"/>
</dbReference>
<protein>
    <recommendedName>
        <fullName evidence="5">Tubulin/FtsZ GTPase domain-containing protein</fullName>
    </recommendedName>
</protein>
<evidence type="ECO:0000256" key="1">
    <source>
        <dbReference type="ARBA" id="ARBA00009636"/>
    </source>
</evidence>
<keyword evidence="4" id="KW-0342">GTP-binding</keyword>
<dbReference type="SMART" id="SM00864">
    <property type="entry name" value="Tubulin"/>
    <property type="match status" value="1"/>
</dbReference>
<keyword evidence="2" id="KW-0493">Microtubule</keyword>
<evidence type="ECO:0000256" key="2">
    <source>
        <dbReference type="ARBA" id="ARBA00022701"/>
    </source>
</evidence>
<evidence type="ECO:0000313" key="6">
    <source>
        <dbReference type="EMBL" id="CAD8125102.1"/>
    </source>
</evidence>
<dbReference type="Proteomes" id="UP000692954">
    <property type="component" value="Unassembled WGS sequence"/>
</dbReference>
<evidence type="ECO:0000256" key="4">
    <source>
        <dbReference type="ARBA" id="ARBA00023134"/>
    </source>
</evidence>
<dbReference type="AlphaFoldDB" id="A0A8S1RCQ5"/>
<dbReference type="InterPro" id="IPR000217">
    <property type="entry name" value="Tubulin"/>
</dbReference>
<sequence>MNQLITIHIGGAGSNIGYQLWSNLSQQNSQDLPSIFQENSLQSYKPRSIFVNTLDKQIPQCNYSLFSPNQFFYTKEDSAVIYTSGHYCIAKDLIPKIQDEIRRQVENCDHFSGFVFTHSISGGFGSGYTTLLSRLLKIEYNKSINFSFCLAPSPNYSDNIIESYNSLMSLNSMAETFDGVILLQNEAIYNLIENRLDIESPSFNEANQVIIHPIISLLKFNQQKSLQLLKLNLTNKNKLNIWSCSYGPLFNQDDRDYSLQLTSNSVKDILTYNSYICHLKKMQYKQAFLYAEQINQKILSRTLSEVIVNKQYSIYLKEQQEQTYKNQQFQQQIYSGKGNLLFIHKSTGIGEQLTSIHKKAQILFQKRAFIHWYVGIGIEDQSVTGEFTDFEQLQKDYANEVFNDQ</sequence>
<comment type="similarity">
    <text evidence="1">Belongs to the tubulin family.</text>
</comment>
<comment type="caution">
    <text evidence="6">The sequence shown here is derived from an EMBL/GenBank/DDBJ whole genome shotgun (WGS) entry which is preliminary data.</text>
</comment>
<evidence type="ECO:0000259" key="5">
    <source>
        <dbReference type="SMART" id="SM00864"/>
    </source>
</evidence>
<feature type="domain" description="Tubulin/FtsZ GTPase" evidence="5">
    <location>
        <begin position="32"/>
        <end position="222"/>
    </location>
</feature>
<dbReference type="EMBL" id="CAJJDN010000156">
    <property type="protein sequence ID" value="CAD8125102.1"/>
    <property type="molecule type" value="Genomic_DNA"/>
</dbReference>
<gene>
    <name evidence="6" type="ORF">PSON_ATCC_30995.1.T1560064</name>
</gene>
<dbReference type="OrthoDB" id="296987at2759"/>